<feature type="chain" id="PRO_5046911183" evidence="2">
    <location>
        <begin position="21"/>
        <end position="190"/>
    </location>
</feature>
<dbReference type="Gene3D" id="2.40.160.20">
    <property type="match status" value="1"/>
</dbReference>
<dbReference type="InterPro" id="IPR027385">
    <property type="entry name" value="Beta-barrel_OMP"/>
</dbReference>
<dbReference type="RefSeq" id="WP_263339339.1">
    <property type="nucleotide sequence ID" value="NZ_JAGSYH010000005.1"/>
</dbReference>
<evidence type="ECO:0000256" key="1">
    <source>
        <dbReference type="ARBA" id="ARBA00022729"/>
    </source>
</evidence>
<feature type="domain" description="Outer membrane protein beta-barrel" evidence="3">
    <location>
        <begin position="7"/>
        <end position="181"/>
    </location>
</feature>
<proteinExistence type="predicted"/>
<accession>A0ABW1EJ91</accession>
<dbReference type="Pfam" id="PF13505">
    <property type="entry name" value="OMP_b-brl"/>
    <property type="match status" value="1"/>
</dbReference>
<keyword evidence="5" id="KW-1185">Reference proteome</keyword>
<dbReference type="SUPFAM" id="SSF56925">
    <property type="entry name" value="OMPA-like"/>
    <property type="match status" value="1"/>
</dbReference>
<sequence length="190" mass="21016">MRSKLFLAILLTFSGLPVFAQVAPAVKINSLPLGIGGGFSDYSLDYGPGRRMYGASAWVNYELFHGIGIDAEGTSIFAGVPASLGHMRQDTGKGGVIYRAHPHFGIHPYAKAVIGIGSIDFPSRNPFYTHDTYTIWAFGGGGEYKLWKTLYARADYEYQFWHQYQGPRDLNPNGFTIGATYYLRGVHGHR</sequence>
<reference evidence="5" key="1">
    <citation type="journal article" date="2019" name="Int. J. Syst. Evol. Microbiol.">
        <title>The Global Catalogue of Microorganisms (GCM) 10K type strain sequencing project: providing services to taxonomists for standard genome sequencing and annotation.</title>
        <authorList>
            <consortium name="The Broad Institute Genomics Platform"/>
            <consortium name="The Broad Institute Genome Sequencing Center for Infectious Disease"/>
            <person name="Wu L."/>
            <person name="Ma J."/>
        </authorList>
    </citation>
    <scope>NUCLEOTIDE SEQUENCE [LARGE SCALE GENOMIC DNA]</scope>
    <source>
        <strain evidence="5">JCM 4087</strain>
    </source>
</reference>
<evidence type="ECO:0000313" key="4">
    <source>
        <dbReference type="EMBL" id="MFC5863038.1"/>
    </source>
</evidence>
<keyword evidence="1 2" id="KW-0732">Signal</keyword>
<dbReference type="InterPro" id="IPR011250">
    <property type="entry name" value="OMP/PagP_B-barrel"/>
</dbReference>
<evidence type="ECO:0000256" key="2">
    <source>
        <dbReference type="SAM" id="SignalP"/>
    </source>
</evidence>
<dbReference type="EMBL" id="JBHSPH010000003">
    <property type="protein sequence ID" value="MFC5863038.1"/>
    <property type="molecule type" value="Genomic_DNA"/>
</dbReference>
<name>A0ABW1EJ91_9BACT</name>
<protein>
    <submittedName>
        <fullName evidence="4">Porin family protein</fullName>
    </submittedName>
</protein>
<dbReference type="Proteomes" id="UP001596091">
    <property type="component" value="Unassembled WGS sequence"/>
</dbReference>
<evidence type="ECO:0000313" key="5">
    <source>
        <dbReference type="Proteomes" id="UP001596091"/>
    </source>
</evidence>
<evidence type="ECO:0000259" key="3">
    <source>
        <dbReference type="Pfam" id="PF13505"/>
    </source>
</evidence>
<comment type="caution">
    <text evidence="4">The sequence shown here is derived from an EMBL/GenBank/DDBJ whole genome shotgun (WGS) entry which is preliminary data.</text>
</comment>
<feature type="signal peptide" evidence="2">
    <location>
        <begin position="1"/>
        <end position="20"/>
    </location>
</feature>
<gene>
    <name evidence="4" type="ORF">ACFPT7_12100</name>
</gene>
<organism evidence="4 5">
    <name type="scientific">Acidicapsa dinghuensis</name>
    <dbReference type="NCBI Taxonomy" id="2218256"/>
    <lineage>
        <taxon>Bacteria</taxon>
        <taxon>Pseudomonadati</taxon>
        <taxon>Acidobacteriota</taxon>
        <taxon>Terriglobia</taxon>
        <taxon>Terriglobales</taxon>
        <taxon>Acidobacteriaceae</taxon>
        <taxon>Acidicapsa</taxon>
    </lineage>
</organism>